<sequence>MNIGLDLGYGYVKGVNDKGKKILFPSIVSIGFDRILSGIFNTNENIVDNMYVKIADDGGEKSYYIGELAKREGFSDSFMLDTEKYNQSEAKALLATATALLMTDEDKIINIVTGLPLKQYQTYRKQFEKEIKQYKAIVSFPEYNLTRIVKFDKVIIFPQAAGAVYHALMNNLDKYMIKDSYIVLIDVGFKTTDYVVFLINNRLRFSPDLSGTLDIGISKIFVALDKLYTQKTGSNTDTEGLLSILENNNIYFRGQYIDFTKELNILKNELARLIKKSILNSLKDKYEKVSTMFVAGGGGKDLYPYLKDAHANVELVKDAQFANAYGFLKICQMQQDIA</sequence>
<reference evidence="3" key="1">
    <citation type="submission" date="2021-03" db="EMBL/GenBank/DDBJ databases">
        <title>Genomic Encyclopedia of Type Strains, Phase IV (KMG-IV): sequencing the most valuable type-strain genomes for metagenomic binning, comparative biology and taxonomic classification.</title>
        <authorList>
            <person name="Goeker M."/>
        </authorList>
    </citation>
    <scope>NUCLEOTIDE SEQUENCE</scope>
    <source>
        <strain evidence="3">DSM 101588</strain>
    </source>
</reference>
<evidence type="ECO:0000313" key="4">
    <source>
        <dbReference type="Proteomes" id="UP001166402"/>
    </source>
</evidence>
<gene>
    <name evidence="3" type="ORF">J2Z80_000300</name>
</gene>
<dbReference type="RefSeq" id="WP_209452774.1">
    <property type="nucleotide sequence ID" value="NZ_JAGGLT010000002.1"/>
</dbReference>
<dbReference type="CDD" id="cd24025">
    <property type="entry name" value="ASKHA_NBD_ParM_pCBH-like"/>
    <property type="match status" value="1"/>
</dbReference>
<dbReference type="InterPro" id="IPR049067">
    <property type="entry name" value="MreB-like_C"/>
</dbReference>
<keyword evidence="4" id="KW-1185">Reference proteome</keyword>
<name>A0ABS4NAV5_9THEO</name>
<dbReference type="Proteomes" id="UP001166402">
    <property type="component" value="Unassembled WGS sequence"/>
</dbReference>
<proteinExistence type="predicted"/>
<feature type="domain" description="Actin homologue MreB-like C-terminal" evidence="2">
    <location>
        <begin position="184"/>
        <end position="307"/>
    </location>
</feature>
<evidence type="ECO:0000259" key="1">
    <source>
        <dbReference type="Pfam" id="PF17989"/>
    </source>
</evidence>
<dbReference type="SUPFAM" id="SSF53067">
    <property type="entry name" value="Actin-like ATPase domain"/>
    <property type="match status" value="2"/>
</dbReference>
<organism evidence="3 4">
    <name type="scientific">Thermoanaerobacterium butyriciformans</name>
    <dbReference type="NCBI Taxonomy" id="1702242"/>
    <lineage>
        <taxon>Bacteria</taxon>
        <taxon>Bacillati</taxon>
        <taxon>Bacillota</taxon>
        <taxon>Clostridia</taxon>
        <taxon>Thermoanaerobacterales</taxon>
        <taxon>Thermoanaerobacteraceae</taxon>
        <taxon>Thermoanaerobacterium</taxon>
    </lineage>
</organism>
<dbReference type="EMBL" id="JAGGLT010000002">
    <property type="protein sequence ID" value="MBP2070802.1"/>
    <property type="molecule type" value="Genomic_DNA"/>
</dbReference>
<evidence type="ECO:0000259" key="2">
    <source>
        <dbReference type="Pfam" id="PF21522"/>
    </source>
</evidence>
<comment type="caution">
    <text evidence="3">The sequence shown here is derived from an EMBL/GenBank/DDBJ whole genome shotgun (WGS) entry which is preliminary data.</text>
</comment>
<dbReference type="Pfam" id="PF17989">
    <property type="entry name" value="ALP_N"/>
    <property type="match status" value="1"/>
</dbReference>
<evidence type="ECO:0000313" key="3">
    <source>
        <dbReference type="EMBL" id="MBP2070802.1"/>
    </source>
</evidence>
<feature type="domain" description="Actin-like protein N-terminal" evidence="1">
    <location>
        <begin position="4"/>
        <end position="162"/>
    </location>
</feature>
<dbReference type="Gene3D" id="3.30.420.40">
    <property type="match status" value="2"/>
</dbReference>
<dbReference type="InterPro" id="IPR043129">
    <property type="entry name" value="ATPase_NBD"/>
</dbReference>
<dbReference type="InterPro" id="IPR040607">
    <property type="entry name" value="ALP_N"/>
</dbReference>
<accession>A0ABS4NAV5</accession>
<dbReference type="Pfam" id="PF21522">
    <property type="entry name" value="MreB-like_C"/>
    <property type="match status" value="1"/>
</dbReference>
<protein>
    <submittedName>
        <fullName evidence="3">Plasmid segregation protein ParM</fullName>
    </submittedName>
</protein>